<evidence type="ECO:0000256" key="1">
    <source>
        <dbReference type="ARBA" id="ARBA00022801"/>
    </source>
</evidence>
<evidence type="ECO:0000259" key="2">
    <source>
        <dbReference type="Pfam" id="PF20434"/>
    </source>
</evidence>
<organism evidence="3">
    <name type="scientific">Lacrimispora sp. BS-2</name>
    <dbReference type="NCBI Taxonomy" id="3151850"/>
    <lineage>
        <taxon>Bacteria</taxon>
        <taxon>Bacillati</taxon>
        <taxon>Bacillota</taxon>
        <taxon>Clostridia</taxon>
        <taxon>Lachnospirales</taxon>
        <taxon>Lachnospiraceae</taxon>
        <taxon>Lacrimispora</taxon>
    </lineage>
</organism>
<keyword evidence="1 3" id="KW-0378">Hydrolase</keyword>
<sequence length="271" mass="29930">MRIEKRQIIVPGQLTGPVCLTGYLLDSISVNPDMLRPAVIVLPGGGYSRKSDRESEPIALQFMSMGCHSFILDYSVDPNRFPTSLRELGEAVAFIREHGAEWKVDPNKIIVCGFSAAGHLACCLGVFWERDFVWEAIKRTPEEIRPDGLILNYPVITSGEFKHAGSILSLLGEHATTEETAAVSLENFVTEKTPKTFLWHTYTDNTVPLENSLLLAAAMKRHGVNFELHVYPAGGHGLSLANEETAGTNESLIEPSCQSWISLAKTWLSNF</sequence>
<proteinExistence type="predicted"/>
<dbReference type="EMBL" id="CP157940">
    <property type="protein sequence ID" value="XBS55189.1"/>
    <property type="molecule type" value="Genomic_DNA"/>
</dbReference>
<reference evidence="3" key="1">
    <citation type="submission" date="2024-06" db="EMBL/GenBank/DDBJ databases">
        <title>Lacrimispora cavernae sp. nov., a novel anaerobe isolated from bat guano pile inside a cave.</title>
        <authorList>
            <person name="Miller S.L."/>
            <person name="Lu N."/>
            <person name="King J."/>
            <person name="Sankaranarayanan K."/>
            <person name="Lawson P.A."/>
        </authorList>
    </citation>
    <scope>NUCLEOTIDE SEQUENCE</scope>
    <source>
        <strain evidence="3">BS-2</strain>
    </source>
</reference>
<dbReference type="GO" id="GO:0016787">
    <property type="term" value="F:hydrolase activity"/>
    <property type="evidence" value="ECO:0007669"/>
    <property type="project" value="UniProtKB-KW"/>
</dbReference>
<dbReference type="SUPFAM" id="SSF53474">
    <property type="entry name" value="alpha/beta-Hydrolases"/>
    <property type="match status" value="1"/>
</dbReference>
<dbReference type="Pfam" id="PF20434">
    <property type="entry name" value="BD-FAE"/>
    <property type="match status" value="1"/>
</dbReference>
<protein>
    <submittedName>
        <fullName evidence="3">Alpha/beta hydrolase</fullName>
    </submittedName>
</protein>
<dbReference type="RefSeq" id="WP_349947871.1">
    <property type="nucleotide sequence ID" value="NZ_CP157940.1"/>
</dbReference>
<dbReference type="InterPro" id="IPR029058">
    <property type="entry name" value="AB_hydrolase_fold"/>
</dbReference>
<dbReference type="PANTHER" id="PTHR48081:SF6">
    <property type="entry name" value="PEPTIDASE S9 PROLYL OLIGOPEPTIDASE CATALYTIC DOMAIN-CONTAINING PROTEIN"/>
    <property type="match status" value="1"/>
</dbReference>
<dbReference type="PANTHER" id="PTHR48081">
    <property type="entry name" value="AB HYDROLASE SUPERFAMILY PROTEIN C4A8.06C"/>
    <property type="match status" value="1"/>
</dbReference>
<dbReference type="Gene3D" id="3.40.50.1820">
    <property type="entry name" value="alpha/beta hydrolase"/>
    <property type="match status" value="1"/>
</dbReference>
<dbReference type="AlphaFoldDB" id="A0AAU7PSE0"/>
<dbReference type="InterPro" id="IPR049492">
    <property type="entry name" value="BD-FAE-like_dom"/>
</dbReference>
<gene>
    <name evidence="3" type="ORF">ABFV83_05150</name>
</gene>
<name>A0AAU7PSE0_9FIRM</name>
<accession>A0AAU7PSE0</accession>
<evidence type="ECO:0000313" key="3">
    <source>
        <dbReference type="EMBL" id="XBS55189.1"/>
    </source>
</evidence>
<feature type="domain" description="BD-FAE-like" evidence="2">
    <location>
        <begin position="36"/>
        <end position="218"/>
    </location>
</feature>
<dbReference type="InterPro" id="IPR050300">
    <property type="entry name" value="GDXG_lipolytic_enzyme"/>
</dbReference>